<protein>
    <submittedName>
        <fullName evidence="1">Uncharacterized protein</fullName>
    </submittedName>
</protein>
<evidence type="ECO:0000313" key="1">
    <source>
        <dbReference type="EMBL" id="AWO86008.1"/>
    </source>
</evidence>
<dbReference type="AlphaFoldDB" id="A0AAD0KCQ7"/>
<evidence type="ECO:0000313" key="2">
    <source>
        <dbReference type="Proteomes" id="UP000247118"/>
    </source>
</evidence>
<reference evidence="1 2" key="1">
    <citation type="submission" date="2018-05" db="EMBL/GenBank/DDBJ databases">
        <title>Complete genome sequence of Gordonia terrae NRRL B-16283.</title>
        <authorList>
            <person name="Garlena R.A."/>
            <person name="Russell D.A."/>
            <person name="Hatfull G.F."/>
        </authorList>
    </citation>
    <scope>NUCLEOTIDE SEQUENCE [LARGE SCALE GENOMIC DNA]</scope>
    <source>
        <strain evidence="1 2">NRRL B-16283</strain>
    </source>
</reference>
<accession>A0AAD0KCQ7</accession>
<organism evidence="1 2">
    <name type="scientific">Gordonia terrae</name>
    <dbReference type="NCBI Taxonomy" id="2055"/>
    <lineage>
        <taxon>Bacteria</taxon>
        <taxon>Bacillati</taxon>
        <taxon>Actinomycetota</taxon>
        <taxon>Actinomycetes</taxon>
        <taxon>Mycobacteriales</taxon>
        <taxon>Gordoniaceae</taxon>
        <taxon>Gordonia</taxon>
    </lineage>
</organism>
<name>A0AAD0KCQ7_9ACTN</name>
<proteinExistence type="predicted"/>
<dbReference type="Proteomes" id="UP000247118">
    <property type="component" value="Chromosome"/>
</dbReference>
<sequence>MFQDYYFVALVDRNWFRSRVTRICAAEVQGLTDAGMEYCSFGMVPVITLHCAYDADKRASALDQISHRLRTVMRFHRHIVTGHAIRFNCVSPHFGKHLRVLVLAPRGGPQYPVSDRVVMRPSHPTRVSESRFSLDALIRA</sequence>
<dbReference type="EMBL" id="CP029604">
    <property type="protein sequence ID" value="AWO86008.1"/>
    <property type="molecule type" value="Genomic_DNA"/>
</dbReference>
<gene>
    <name evidence="1" type="ORF">DLJ61_23025</name>
</gene>